<dbReference type="Gene3D" id="3.80.10.10">
    <property type="entry name" value="Ribonuclease Inhibitor"/>
    <property type="match status" value="1"/>
</dbReference>
<accession>A0A7R9MGC3</accession>
<organism evidence="1">
    <name type="scientific">Oppiella nova</name>
    <dbReference type="NCBI Taxonomy" id="334625"/>
    <lineage>
        <taxon>Eukaryota</taxon>
        <taxon>Metazoa</taxon>
        <taxon>Ecdysozoa</taxon>
        <taxon>Arthropoda</taxon>
        <taxon>Chelicerata</taxon>
        <taxon>Arachnida</taxon>
        <taxon>Acari</taxon>
        <taxon>Acariformes</taxon>
        <taxon>Sarcoptiformes</taxon>
        <taxon>Oribatida</taxon>
        <taxon>Brachypylina</taxon>
        <taxon>Oppioidea</taxon>
        <taxon>Oppiidae</taxon>
        <taxon>Oppiella</taxon>
    </lineage>
</organism>
<dbReference type="AlphaFoldDB" id="A0A7R9MGC3"/>
<protein>
    <submittedName>
        <fullName evidence="1">Uncharacterized protein</fullName>
    </submittedName>
</protein>
<keyword evidence="2" id="KW-1185">Reference proteome</keyword>
<evidence type="ECO:0000313" key="1">
    <source>
        <dbReference type="EMBL" id="CAD7659390.1"/>
    </source>
</evidence>
<dbReference type="EMBL" id="CAJPVJ010017272">
    <property type="protein sequence ID" value="CAG2176552.1"/>
    <property type="molecule type" value="Genomic_DNA"/>
</dbReference>
<gene>
    <name evidence="1" type="ORF">ONB1V03_LOCUS15986</name>
</gene>
<reference evidence="1" key="1">
    <citation type="submission" date="2020-11" db="EMBL/GenBank/DDBJ databases">
        <authorList>
            <person name="Tran Van P."/>
        </authorList>
    </citation>
    <scope>NUCLEOTIDE SEQUENCE</scope>
</reference>
<evidence type="ECO:0000313" key="2">
    <source>
        <dbReference type="Proteomes" id="UP000728032"/>
    </source>
</evidence>
<dbReference type="EMBL" id="OC932097">
    <property type="protein sequence ID" value="CAD7659390.1"/>
    <property type="molecule type" value="Genomic_DNA"/>
</dbReference>
<proteinExistence type="predicted"/>
<dbReference type="PANTHER" id="PTHR20872">
    <property type="match status" value="1"/>
</dbReference>
<dbReference type="OrthoDB" id="9974792at2759"/>
<dbReference type="InterPro" id="IPR032675">
    <property type="entry name" value="LRR_dom_sf"/>
</dbReference>
<sequence>MKCESILMAVSMYSANLEHLAFHGLPRFHLPQRFAQRSDSSLVLLCQMCPNLRTLIIRELISTATLLVIGSNAQNLSRFVVRKNGIIKRFDWKQQTEWSDEYYLWLKTNSTSYERTFSEISKILGKKWEPLTDEEFKRVTPDTQF</sequence>
<dbReference type="PANTHER" id="PTHR20872:SF1">
    <property type="entry name" value="F-BOX DOMAIN-CONTAINING PROTEIN"/>
    <property type="match status" value="1"/>
</dbReference>
<dbReference type="Proteomes" id="UP000728032">
    <property type="component" value="Unassembled WGS sequence"/>
</dbReference>
<name>A0A7R9MGC3_9ACAR</name>